<evidence type="ECO:0000256" key="5">
    <source>
        <dbReference type="ARBA" id="ARBA00023136"/>
    </source>
</evidence>
<name>A0AAE0LE93_9CHLO</name>
<dbReference type="Proteomes" id="UP001190700">
    <property type="component" value="Unassembled WGS sequence"/>
</dbReference>
<gene>
    <name evidence="7" type="ORF">CYMTET_10014</name>
</gene>
<proteinExistence type="inferred from homology"/>
<keyword evidence="8" id="KW-1185">Reference proteome</keyword>
<sequence length="221" mass="22756">MKIRSRGSKLAINASFVETASQTASDLILSSSPGVVPALCVNSSVFLLGLPVLLGGLTPAGVAHSWFLGTMVFGAFGGRGYLLVCIYFILGSAVTKLKLKQKQAEGIAEARSGRRSPASVWGSGIAGVACAIAALSTPSTSLQYLFRIGFIASFTSKLSDTVSSEVGKAYGKTTYLSTTFKTVPRGTEGAVSLEGTVAGAGAAVPILVGMLPFKYRPHSIA</sequence>
<evidence type="ECO:0000313" key="7">
    <source>
        <dbReference type="EMBL" id="KAK3282241.1"/>
    </source>
</evidence>
<evidence type="ECO:0000256" key="1">
    <source>
        <dbReference type="ARBA" id="ARBA00004141"/>
    </source>
</evidence>
<dbReference type="PANTHER" id="PTHR13353">
    <property type="entry name" value="TRANSMEMBRANE PROTEIN 19"/>
    <property type="match status" value="1"/>
</dbReference>
<evidence type="ECO:0008006" key="9">
    <source>
        <dbReference type="Google" id="ProtNLM"/>
    </source>
</evidence>
<keyword evidence="4 6" id="KW-1133">Transmembrane helix</keyword>
<dbReference type="Pfam" id="PF01940">
    <property type="entry name" value="DUF92"/>
    <property type="match status" value="1"/>
</dbReference>
<comment type="similarity">
    <text evidence="2">Belongs to the TMEM19 family.</text>
</comment>
<feature type="transmembrane region" description="Helical" evidence="6">
    <location>
        <begin position="66"/>
        <end position="90"/>
    </location>
</feature>
<accession>A0AAE0LE93</accession>
<keyword evidence="5 6" id="KW-0472">Membrane</keyword>
<protein>
    <recommendedName>
        <fullName evidence="9">Transmembrane protein 19</fullName>
    </recommendedName>
</protein>
<evidence type="ECO:0000256" key="4">
    <source>
        <dbReference type="ARBA" id="ARBA00022989"/>
    </source>
</evidence>
<reference evidence="7 8" key="1">
    <citation type="journal article" date="2015" name="Genome Biol. Evol.">
        <title>Comparative Genomics of a Bacterivorous Green Alga Reveals Evolutionary Causalities and Consequences of Phago-Mixotrophic Mode of Nutrition.</title>
        <authorList>
            <person name="Burns J.A."/>
            <person name="Paasch A."/>
            <person name="Narechania A."/>
            <person name="Kim E."/>
        </authorList>
    </citation>
    <scope>NUCLEOTIDE SEQUENCE [LARGE SCALE GENOMIC DNA]</scope>
    <source>
        <strain evidence="7 8">PLY_AMNH</strain>
    </source>
</reference>
<keyword evidence="3 6" id="KW-0812">Transmembrane</keyword>
<dbReference type="InterPro" id="IPR002794">
    <property type="entry name" value="DUF92_TMEM19"/>
</dbReference>
<dbReference type="GO" id="GO:0009706">
    <property type="term" value="C:chloroplast inner membrane"/>
    <property type="evidence" value="ECO:0007669"/>
    <property type="project" value="TreeGrafter"/>
</dbReference>
<evidence type="ECO:0000256" key="2">
    <source>
        <dbReference type="ARBA" id="ARBA00009012"/>
    </source>
</evidence>
<evidence type="ECO:0000256" key="3">
    <source>
        <dbReference type="ARBA" id="ARBA00022692"/>
    </source>
</evidence>
<comment type="caution">
    <text evidence="7">The sequence shown here is derived from an EMBL/GenBank/DDBJ whole genome shotgun (WGS) entry which is preliminary data.</text>
</comment>
<organism evidence="7 8">
    <name type="scientific">Cymbomonas tetramitiformis</name>
    <dbReference type="NCBI Taxonomy" id="36881"/>
    <lineage>
        <taxon>Eukaryota</taxon>
        <taxon>Viridiplantae</taxon>
        <taxon>Chlorophyta</taxon>
        <taxon>Pyramimonadophyceae</taxon>
        <taxon>Pyramimonadales</taxon>
        <taxon>Pyramimonadaceae</taxon>
        <taxon>Cymbomonas</taxon>
    </lineage>
</organism>
<dbReference type="PANTHER" id="PTHR13353:SF5">
    <property type="entry name" value="TRANSMEMBRANE PROTEIN 19"/>
    <property type="match status" value="1"/>
</dbReference>
<dbReference type="EMBL" id="LGRX02003429">
    <property type="protein sequence ID" value="KAK3282241.1"/>
    <property type="molecule type" value="Genomic_DNA"/>
</dbReference>
<comment type="subcellular location">
    <subcellularLocation>
        <location evidence="1">Membrane</location>
        <topology evidence="1">Multi-pass membrane protein</topology>
    </subcellularLocation>
</comment>
<dbReference type="AlphaFoldDB" id="A0AAE0LE93"/>
<evidence type="ECO:0000313" key="8">
    <source>
        <dbReference type="Proteomes" id="UP001190700"/>
    </source>
</evidence>
<evidence type="ECO:0000256" key="6">
    <source>
        <dbReference type="SAM" id="Phobius"/>
    </source>
</evidence>